<sequence length="136" mass="15003">MASQLRLGSPPVGVAIDTRGSKRSRVDNASHSRSASGGSRSSCDEVVGGLARSLGEIRITDGAILHMVADLRNCHHDFNRVSAEDPRLGYREAQERLMRAVNLNYHASGELVAHFDREIARLQGELEAERERVREL</sequence>
<organism evidence="2 3">
    <name type="scientific">Rosa chinensis</name>
    <name type="common">China rose</name>
    <dbReference type="NCBI Taxonomy" id="74649"/>
    <lineage>
        <taxon>Eukaryota</taxon>
        <taxon>Viridiplantae</taxon>
        <taxon>Streptophyta</taxon>
        <taxon>Embryophyta</taxon>
        <taxon>Tracheophyta</taxon>
        <taxon>Spermatophyta</taxon>
        <taxon>Magnoliopsida</taxon>
        <taxon>eudicotyledons</taxon>
        <taxon>Gunneridae</taxon>
        <taxon>Pentapetalae</taxon>
        <taxon>rosids</taxon>
        <taxon>fabids</taxon>
        <taxon>Rosales</taxon>
        <taxon>Rosaceae</taxon>
        <taxon>Rosoideae</taxon>
        <taxon>Rosoideae incertae sedis</taxon>
        <taxon>Rosa</taxon>
    </lineage>
</organism>
<name>A0A2P6QG45_ROSCH</name>
<comment type="caution">
    <text evidence="2">The sequence shown here is derived from an EMBL/GenBank/DDBJ whole genome shotgun (WGS) entry which is preliminary data.</text>
</comment>
<dbReference type="Proteomes" id="UP000238479">
    <property type="component" value="Chromosome 5"/>
</dbReference>
<dbReference type="Gramene" id="PRQ33152">
    <property type="protein sequence ID" value="PRQ33152"/>
    <property type="gene ID" value="RchiOBHm_Chr5g0054351"/>
</dbReference>
<feature type="region of interest" description="Disordered" evidence="1">
    <location>
        <begin position="1"/>
        <end position="44"/>
    </location>
</feature>
<dbReference type="EMBL" id="PDCK01000043">
    <property type="protein sequence ID" value="PRQ33152.1"/>
    <property type="molecule type" value="Genomic_DNA"/>
</dbReference>
<evidence type="ECO:0000256" key="1">
    <source>
        <dbReference type="SAM" id="MobiDB-lite"/>
    </source>
</evidence>
<evidence type="ECO:0000313" key="2">
    <source>
        <dbReference type="EMBL" id="PRQ33152.1"/>
    </source>
</evidence>
<evidence type="ECO:0000313" key="3">
    <source>
        <dbReference type="Proteomes" id="UP000238479"/>
    </source>
</evidence>
<feature type="compositionally biased region" description="Low complexity" evidence="1">
    <location>
        <begin position="31"/>
        <end position="41"/>
    </location>
</feature>
<protein>
    <submittedName>
        <fullName evidence="2">Uncharacterized protein</fullName>
    </submittedName>
</protein>
<reference evidence="2 3" key="1">
    <citation type="journal article" date="2018" name="Nat. Genet.">
        <title>The Rosa genome provides new insights in the design of modern roses.</title>
        <authorList>
            <person name="Bendahmane M."/>
        </authorList>
    </citation>
    <scope>NUCLEOTIDE SEQUENCE [LARGE SCALE GENOMIC DNA]</scope>
    <source>
        <strain evidence="3">cv. Old Blush</strain>
    </source>
</reference>
<keyword evidence="3" id="KW-1185">Reference proteome</keyword>
<dbReference type="AlphaFoldDB" id="A0A2P6QG45"/>
<accession>A0A2P6QG45</accession>
<proteinExistence type="predicted"/>
<gene>
    <name evidence="2" type="ORF">RchiOBHm_Chr5g0054351</name>
</gene>